<evidence type="ECO:0000313" key="1">
    <source>
        <dbReference type="EMBL" id="SOC26833.1"/>
    </source>
</evidence>
<evidence type="ECO:0000313" key="2">
    <source>
        <dbReference type="Proteomes" id="UP000219068"/>
    </source>
</evidence>
<dbReference type="EMBL" id="OBMM01000005">
    <property type="protein sequence ID" value="SOC26833.1"/>
    <property type="molecule type" value="Genomic_DNA"/>
</dbReference>
<protein>
    <submittedName>
        <fullName evidence="1">Uncharacterized protein</fullName>
    </submittedName>
</protein>
<name>A0A285TWP7_9PROT</name>
<sequence>MLRPDRTQLPAFAGNADNEVVAQDPFDEEALKQRFEQISVAYDDGRIAQAYGDQDEALFRDFDADAAAPVVAEGAAPAGQIGYDGPEHKRIPLTPQGREAVALLGNQRQNEVVAQEEGGELAMVEPRWYSLSELPGYMGGGRRPGERDNLGEGIRMIGRTIFRAIPCYARMEQLCRNDRRDPLGEVRVLANIAGRGPTPEHELRAMVEWVHANGTVVNNNTINFDNLMPGYRPRVILAAGKEDSYLLVQDTRNNGAPVEGTYIYTWRGGHTFYQGRELAAPAQERPAIAGPAAHGLAVTDNQVAEMGQIARAVATQPEPVAANPRPRTRRGRKPAESVVVSGDAIEEIVLNSEADKAEKNQKAERSVPPLKLLRESGYNVVPSNSGPELRKVLANGTVVVVTPDDGKSLSLSRSFECRILDGDMVIADTVALNAGDVEDWVQSETSPGMKP</sequence>
<organism evidence="1 2">
    <name type="scientific">Thalassospira xiamenensis</name>
    <dbReference type="NCBI Taxonomy" id="220697"/>
    <lineage>
        <taxon>Bacteria</taxon>
        <taxon>Pseudomonadati</taxon>
        <taxon>Pseudomonadota</taxon>
        <taxon>Alphaproteobacteria</taxon>
        <taxon>Rhodospirillales</taxon>
        <taxon>Thalassospiraceae</taxon>
        <taxon>Thalassospira</taxon>
    </lineage>
</organism>
<gene>
    <name evidence="1" type="ORF">SAMN05428964_105217</name>
</gene>
<dbReference type="AlphaFoldDB" id="A0A285TWP7"/>
<accession>A0A285TWP7</accession>
<dbReference type="Proteomes" id="UP000219068">
    <property type="component" value="Unassembled WGS sequence"/>
</dbReference>
<proteinExistence type="predicted"/>
<reference evidence="1 2" key="1">
    <citation type="submission" date="2017-08" db="EMBL/GenBank/DDBJ databases">
        <authorList>
            <person name="de Groot N.N."/>
        </authorList>
    </citation>
    <scope>NUCLEOTIDE SEQUENCE [LARGE SCALE GENOMIC DNA]</scope>
    <source>
        <strain evidence="1 2">USBA 78</strain>
    </source>
</reference>
<dbReference type="RefSeq" id="WP_097052775.1">
    <property type="nucleotide sequence ID" value="NZ_OBMM01000005.1"/>
</dbReference>